<organism evidence="2 5">
    <name type="scientific">Blautia obeum</name>
    <dbReference type="NCBI Taxonomy" id="40520"/>
    <lineage>
        <taxon>Bacteria</taxon>
        <taxon>Bacillati</taxon>
        <taxon>Bacillota</taxon>
        <taxon>Clostridia</taxon>
        <taxon>Lachnospirales</taxon>
        <taxon>Lachnospiraceae</taxon>
        <taxon>Blautia</taxon>
    </lineage>
</organism>
<proteinExistence type="predicted"/>
<evidence type="ECO:0000313" key="6">
    <source>
        <dbReference type="Proteomes" id="UP000285897"/>
    </source>
</evidence>
<gene>
    <name evidence="3" type="ORF">DW021_06685</name>
    <name evidence="4" type="ORF">EAI82_09440</name>
    <name evidence="2" type="ORF">ERS852394_00670</name>
</gene>
<sequence>MIRYNVKVNEQIYQVDLEKDVATPQDAESTESSADICFDAIKAEYDYCVTRAEKLENKVYILLAACAFVFTLLTTQIEKVGKMKLPQSGYELVGIIIYVILLIVAVIGNVGMLVRTVNLLKSVNFERLDAGLVLTEGLPDEKDTTVVRFIGRLYVQRTEKNNAILEKGYTVFNKCVDLFCVSIIVLIALAIISIFLGL</sequence>
<name>A0A173YQG8_9FIRM</name>
<dbReference type="Proteomes" id="UP000293506">
    <property type="component" value="Unassembled WGS sequence"/>
</dbReference>
<feature type="transmembrane region" description="Helical" evidence="1">
    <location>
        <begin position="92"/>
        <end position="114"/>
    </location>
</feature>
<dbReference type="Proteomes" id="UP000285897">
    <property type="component" value="Unassembled WGS sequence"/>
</dbReference>
<dbReference type="EMBL" id="RCXQ01000007">
    <property type="protein sequence ID" value="RYT66761.1"/>
    <property type="molecule type" value="Genomic_DNA"/>
</dbReference>
<reference evidence="4 7" key="3">
    <citation type="journal article" date="2019" name="Science, e1252229">
        <title>Invertible promoters mediate bacterial phase variation, antibiotic resistance, and host adaptation in the gut.</title>
        <authorList>
            <person name="Jiang X."/>
            <person name="Hall A.B."/>
            <person name="Arthur T.D."/>
            <person name="Plichta D.R."/>
            <person name="Covington C.T."/>
            <person name="Poyet M."/>
            <person name="Crothers J."/>
            <person name="Moses P.L."/>
            <person name="Tolonen A.C."/>
            <person name="Vlamakis H."/>
            <person name="Alm E.J."/>
            <person name="Xavier R.J."/>
        </authorList>
    </citation>
    <scope>NUCLEOTIDE SEQUENCE [LARGE SCALE GENOMIC DNA]</scope>
    <source>
        <strain evidence="4">Af_0058</strain>
        <strain evidence="7">af_0058</strain>
    </source>
</reference>
<dbReference type="RefSeq" id="WP_055065668.1">
    <property type="nucleotide sequence ID" value="NZ_CYZD01000002.1"/>
</dbReference>
<dbReference type="EMBL" id="CYZD01000002">
    <property type="protein sequence ID" value="CUN65547.1"/>
    <property type="molecule type" value="Genomic_DNA"/>
</dbReference>
<reference evidence="2 5" key="1">
    <citation type="submission" date="2015-09" db="EMBL/GenBank/DDBJ databases">
        <authorList>
            <consortium name="Pathogen Informatics"/>
        </authorList>
    </citation>
    <scope>NUCLEOTIDE SEQUENCE [LARGE SCALE GENOMIC DNA]</scope>
    <source>
        <strain evidence="2 5">2789STDY5608837</strain>
    </source>
</reference>
<reference evidence="3 6" key="2">
    <citation type="submission" date="2018-08" db="EMBL/GenBank/DDBJ databases">
        <title>A genome reference for cultivated species of the human gut microbiota.</title>
        <authorList>
            <person name="Zou Y."/>
            <person name="Xue W."/>
            <person name="Luo G."/>
        </authorList>
    </citation>
    <scope>NUCLEOTIDE SEQUENCE [LARGE SCALE GENOMIC DNA]</scope>
    <source>
        <strain evidence="3 6">AF37-6AC</strain>
    </source>
</reference>
<evidence type="ECO:0000313" key="5">
    <source>
        <dbReference type="Proteomes" id="UP000095409"/>
    </source>
</evidence>
<dbReference type="EMBL" id="QROS01000003">
    <property type="protein sequence ID" value="RHL49005.1"/>
    <property type="molecule type" value="Genomic_DNA"/>
</dbReference>
<keyword evidence="1" id="KW-0472">Membrane</keyword>
<feature type="transmembrane region" description="Helical" evidence="1">
    <location>
        <begin position="59"/>
        <end position="77"/>
    </location>
</feature>
<keyword evidence="1" id="KW-1133">Transmembrane helix</keyword>
<evidence type="ECO:0000313" key="3">
    <source>
        <dbReference type="EMBL" id="RHL49005.1"/>
    </source>
</evidence>
<dbReference type="AlphaFoldDB" id="A0A173YQG8"/>
<evidence type="ECO:0000256" key="1">
    <source>
        <dbReference type="SAM" id="Phobius"/>
    </source>
</evidence>
<evidence type="ECO:0000313" key="7">
    <source>
        <dbReference type="Proteomes" id="UP000293506"/>
    </source>
</evidence>
<evidence type="ECO:0000313" key="2">
    <source>
        <dbReference type="EMBL" id="CUN65547.1"/>
    </source>
</evidence>
<keyword evidence="1" id="KW-0812">Transmembrane</keyword>
<dbReference type="Proteomes" id="UP000095409">
    <property type="component" value="Unassembled WGS sequence"/>
</dbReference>
<protein>
    <submittedName>
        <fullName evidence="2">Uncharacterized protein</fullName>
    </submittedName>
</protein>
<feature type="transmembrane region" description="Helical" evidence="1">
    <location>
        <begin position="175"/>
        <end position="196"/>
    </location>
</feature>
<evidence type="ECO:0000313" key="4">
    <source>
        <dbReference type="EMBL" id="RYT66761.1"/>
    </source>
</evidence>
<accession>A0A173YQG8</accession>